<dbReference type="Gene3D" id="3.30.70.120">
    <property type="match status" value="1"/>
</dbReference>
<gene>
    <name evidence="2" type="ORF">DY218_28485</name>
</gene>
<protein>
    <submittedName>
        <fullName evidence="2">Divalent-cation tolerance protein CutA</fullName>
    </submittedName>
</protein>
<accession>A0A372LYD5</accession>
<comment type="similarity">
    <text evidence="1">Belongs to the CutA family.</text>
</comment>
<dbReference type="AlphaFoldDB" id="A0A372LYD5"/>
<dbReference type="GO" id="GO:0010038">
    <property type="term" value="P:response to metal ion"/>
    <property type="evidence" value="ECO:0007669"/>
    <property type="project" value="InterPro"/>
</dbReference>
<dbReference type="InterPro" id="IPR015867">
    <property type="entry name" value="N-reg_PII/ATP_PRibTrfase_C"/>
</dbReference>
<comment type="caution">
    <text evidence="2">The sequence shown here is derived from an EMBL/GenBank/DDBJ whole genome shotgun (WGS) entry which is preliminary data.</text>
</comment>
<evidence type="ECO:0000313" key="2">
    <source>
        <dbReference type="EMBL" id="RFU83295.1"/>
    </source>
</evidence>
<sequence length="108" mass="12033">MSDELTVLSVLTTTDTEDKAAALARGAVESHLVACAQIVGPVTSVYRWEGAVETAREWQVVLKTTSSRYPELEEWIIRTHDYDVPEILATPVTGSPDYLAWVHRECTQ</sequence>
<reference evidence="2 3" key="1">
    <citation type="submission" date="2018-08" db="EMBL/GenBank/DDBJ databases">
        <title>Isolation, diversity and antifungal activity of Actinobacteria from wheat.</title>
        <authorList>
            <person name="Han C."/>
        </authorList>
    </citation>
    <scope>NUCLEOTIDE SEQUENCE [LARGE SCALE GENOMIC DNA]</scope>
    <source>
        <strain evidence="2 3">NEAU-YY421</strain>
    </source>
</reference>
<dbReference type="OrthoDB" id="37622at2"/>
<proteinExistence type="inferred from homology"/>
<keyword evidence="3" id="KW-1185">Reference proteome</keyword>
<name>A0A372LYD5_9ACTN</name>
<dbReference type="Pfam" id="PF03091">
    <property type="entry name" value="CutA1"/>
    <property type="match status" value="1"/>
</dbReference>
<dbReference type="RefSeq" id="WP_128559007.1">
    <property type="nucleotide sequence ID" value="NZ_QUAK01000211.1"/>
</dbReference>
<dbReference type="GO" id="GO:0005507">
    <property type="term" value="F:copper ion binding"/>
    <property type="evidence" value="ECO:0007669"/>
    <property type="project" value="TreeGrafter"/>
</dbReference>
<dbReference type="SUPFAM" id="SSF54913">
    <property type="entry name" value="GlnB-like"/>
    <property type="match status" value="1"/>
</dbReference>
<dbReference type="InterPro" id="IPR011322">
    <property type="entry name" value="N-reg_PII-like_a/b"/>
</dbReference>
<dbReference type="EMBL" id="QUAK01000211">
    <property type="protein sequence ID" value="RFU83295.1"/>
    <property type="molecule type" value="Genomic_DNA"/>
</dbReference>
<dbReference type="PANTHER" id="PTHR23419">
    <property type="entry name" value="DIVALENT CATION TOLERANCE CUTA-RELATED"/>
    <property type="match status" value="1"/>
</dbReference>
<evidence type="ECO:0000313" key="3">
    <source>
        <dbReference type="Proteomes" id="UP000263094"/>
    </source>
</evidence>
<organism evidence="2 3">
    <name type="scientific">Streptomyces triticagri</name>
    <dbReference type="NCBI Taxonomy" id="2293568"/>
    <lineage>
        <taxon>Bacteria</taxon>
        <taxon>Bacillati</taxon>
        <taxon>Actinomycetota</taxon>
        <taxon>Actinomycetes</taxon>
        <taxon>Kitasatosporales</taxon>
        <taxon>Streptomycetaceae</taxon>
        <taxon>Streptomyces</taxon>
    </lineage>
</organism>
<dbReference type="PANTHER" id="PTHR23419:SF8">
    <property type="entry name" value="FI09726P"/>
    <property type="match status" value="1"/>
</dbReference>
<evidence type="ECO:0000256" key="1">
    <source>
        <dbReference type="ARBA" id="ARBA00010169"/>
    </source>
</evidence>
<dbReference type="Proteomes" id="UP000263094">
    <property type="component" value="Unassembled WGS sequence"/>
</dbReference>
<dbReference type="InterPro" id="IPR004323">
    <property type="entry name" value="Ion_tolerance_CutA"/>
</dbReference>